<gene>
    <name evidence="1" type="ORF">DFO70_13616</name>
</gene>
<dbReference type="AlphaFoldDB" id="A0A366JI02"/>
<comment type="caution">
    <text evidence="1">The sequence shown here is derived from an EMBL/GenBank/DDBJ whole genome shotgun (WGS) entry which is preliminary data.</text>
</comment>
<name>A0A366JI02_CYTFI</name>
<proteinExistence type="predicted"/>
<organism evidence="1 2">
    <name type="scientific">Cytobacillus firmus</name>
    <name type="common">Bacillus firmus</name>
    <dbReference type="NCBI Taxonomy" id="1399"/>
    <lineage>
        <taxon>Bacteria</taxon>
        <taxon>Bacillati</taxon>
        <taxon>Bacillota</taxon>
        <taxon>Bacilli</taxon>
        <taxon>Bacillales</taxon>
        <taxon>Bacillaceae</taxon>
        <taxon>Cytobacillus</taxon>
    </lineage>
</organism>
<reference evidence="1 2" key="1">
    <citation type="submission" date="2018-06" db="EMBL/GenBank/DDBJ databases">
        <title>Freshwater and sediment microbial communities from various areas in North America, analyzing microbe dynamics in response to fracking.</title>
        <authorList>
            <person name="Lamendella R."/>
        </authorList>
    </citation>
    <scope>NUCLEOTIDE SEQUENCE [LARGE SCALE GENOMIC DNA]</scope>
    <source>
        <strain evidence="1 2">14_TX</strain>
    </source>
</reference>
<dbReference type="Proteomes" id="UP000252731">
    <property type="component" value="Unassembled WGS sequence"/>
</dbReference>
<evidence type="ECO:0000313" key="1">
    <source>
        <dbReference type="EMBL" id="RBP85984.1"/>
    </source>
</evidence>
<sequence length="99" mass="11112">MTALVDVHISHGGQPSHASQSLRSQIPSSNLSMRWMSAMLPHKVHARNLVALPTNPCFKCLQNYKPRTICNLNENRIKRPVLPSLILPSEGYLLTSFLH</sequence>
<keyword evidence="2" id="KW-1185">Reference proteome</keyword>
<accession>A0A366JI02</accession>
<dbReference type="EMBL" id="QNSF01000036">
    <property type="protein sequence ID" value="RBP85984.1"/>
    <property type="molecule type" value="Genomic_DNA"/>
</dbReference>
<protein>
    <submittedName>
        <fullName evidence="1">Uncharacterized protein</fullName>
    </submittedName>
</protein>
<evidence type="ECO:0000313" key="2">
    <source>
        <dbReference type="Proteomes" id="UP000252731"/>
    </source>
</evidence>